<evidence type="ECO:0000313" key="5">
    <source>
        <dbReference type="Proteomes" id="UP001209540"/>
    </source>
</evidence>
<dbReference type="Gene3D" id="1.10.506.10">
    <property type="entry name" value="GTPase Activation - p120gap, domain 1"/>
    <property type="match status" value="1"/>
</dbReference>
<dbReference type="PROSITE" id="PS50018">
    <property type="entry name" value="RAS_GTPASE_ACTIV_2"/>
    <property type="match status" value="1"/>
</dbReference>
<dbReference type="InterPro" id="IPR023152">
    <property type="entry name" value="RasGAP_CS"/>
</dbReference>
<dbReference type="Pfam" id="PF00612">
    <property type="entry name" value="IQ"/>
    <property type="match status" value="1"/>
</dbReference>
<proteinExistence type="predicted"/>
<dbReference type="Gene3D" id="1.10.418.10">
    <property type="entry name" value="Calponin-like domain"/>
    <property type="match status" value="1"/>
</dbReference>
<dbReference type="Proteomes" id="UP001209540">
    <property type="component" value="Unassembled WGS sequence"/>
</dbReference>
<feature type="compositionally biased region" description="Acidic residues" evidence="1">
    <location>
        <begin position="240"/>
        <end position="251"/>
    </location>
</feature>
<dbReference type="InterPro" id="IPR000593">
    <property type="entry name" value="RasGAP_C"/>
</dbReference>
<name>A0AAD5K169_9FUNG</name>
<dbReference type="PROSITE" id="PS00509">
    <property type="entry name" value="RAS_GTPASE_ACTIV_1"/>
    <property type="match status" value="1"/>
</dbReference>
<dbReference type="PROSITE" id="PS50021">
    <property type="entry name" value="CH"/>
    <property type="match status" value="1"/>
</dbReference>
<dbReference type="CDD" id="cd21206">
    <property type="entry name" value="CH_IQGAP"/>
    <property type="match status" value="1"/>
</dbReference>
<keyword evidence="5" id="KW-1185">Reference proteome</keyword>
<dbReference type="Pfam" id="PF00307">
    <property type="entry name" value="CH"/>
    <property type="match status" value="1"/>
</dbReference>
<dbReference type="Pfam" id="PF03836">
    <property type="entry name" value="RasGAP_C"/>
    <property type="match status" value="1"/>
</dbReference>
<sequence>MTNNTPLKELTNIAGRDGLDNLHIPTITDGEDVAGRIRLQKGDGITNYRWMDKKRVNIQAYEYLCHIGEAKQWIEDCLQQEIEPITELEESMRDGYVLALLANFFTKGVVKKIFPKGRKLQFRHSDNINYFFAALKVVRLPQIFWFELTDLYEKKNIPKVIYCIHALSHLLARRNIAPNIKNLIGALEFTYEEIYATQRVLDSSAVKMPDFKGVSSSLRKELNEDVGEYQLHSPTTPDLIIEEDDEESDTDYDNRSHSDSSMNSAIIRQQQLEAHFINNPRNMQKLKICQNVARAWLARRELHERQQHVHQSTLSVSNLSRVQAQARGMSLRRDLEEKKFTFESSEDWVLKVQTGARGYLARMKYQNTLTHYRDNLDKVVKVQNFVKNKLMSDAYRKLTTDTNPSVGTVKNFIHLLDDSDLDFDREIALEDMRQKVIQCIRENTQMDSHVNGYDIQIGLFLRNAITIDEVVKSTGAFKNKQKQRRISQLAANSLNTNPYSLRGIDKGSRKRLDLYQRLAYLLQTQPRYLARLLSMTGRGDLGSGINTRLIESTVVTLFGYATNAREEYLLINLCKCCIDEEMGLVGSTQEFMRSNYAFMKLVVQTNRGAKERTFFRKLLSPLVSDIVNDELLDLQTDPVAIYHKAINDEECQTGRTSDRKHSATVQDALQDDEVRATFVKHLCDLRERTTHFLQAITATVDDVPYGVRIIARKLRLAMEETFPNEPQESIIRIIGNFIYYRYLNPAIVAPEQYEVIDATVPPLQRKNLAEVAKMLQQISSGQEFDSNDIFLAPLNEFVKKASREFANWFMELTNVEEPETYFDMHEMNDQISTHKPRVYISPYELFHLHYTIEQNMEDLELREKGPLRSIIEELGPSPYYPTMELPDSMLCLTLSHPSDHIPMDAAARLLVDSKRLVIYTIKIQSGESLKSILESPALPEHEEAWELLKATEFIDEKTNHHHSYGGHGGESIATKRRFVKLSQMDPPLDLQSLGFHQLKVVTSRLLLYLSQSGVLSADGGYQQIINMIARDITGKNQRRMQRDGELNRVRQTLVHVKSKQNYLIEQRNKYEDYLNICMQNLAMKRGERPRYGLPFTRQYFHVRRLRKAGCEPKFGSYKYSGKQLYERGILMDVNKLEPKDYDKISIILSMDQVNIISIEGTYARWGIPSLQVDMPYENLLKTQFEGAQTMDVLDGMVKVNVNLLIYLINKKFYA</sequence>
<dbReference type="InterPro" id="IPR036872">
    <property type="entry name" value="CH_dom_sf"/>
</dbReference>
<feature type="domain" description="Ras-GAP" evidence="2">
    <location>
        <begin position="552"/>
        <end position="780"/>
    </location>
</feature>
<dbReference type="SMART" id="SM00323">
    <property type="entry name" value="RasGAP"/>
    <property type="match status" value="1"/>
</dbReference>
<dbReference type="SUPFAM" id="SSF143885">
    <property type="entry name" value="RGC domain-like"/>
    <property type="match status" value="1"/>
</dbReference>
<dbReference type="InterPro" id="IPR008936">
    <property type="entry name" value="Rho_GTPase_activation_prot"/>
</dbReference>
<dbReference type="PANTHER" id="PTHR14149:SF14">
    <property type="entry name" value="CALPONIN-HOMOLOGY (CH) DOMAIN-CONTAINING PROTEIN"/>
    <property type="match status" value="1"/>
</dbReference>
<comment type="caution">
    <text evidence="4">The sequence shown here is derived from an EMBL/GenBank/DDBJ whole genome shotgun (WGS) entry which is preliminary data.</text>
</comment>
<dbReference type="GO" id="GO:1903479">
    <property type="term" value="P:mitotic actomyosin contractile ring assembly actin filament organization"/>
    <property type="evidence" value="ECO:0007669"/>
    <property type="project" value="TreeGrafter"/>
</dbReference>
<feature type="region of interest" description="Disordered" evidence="1">
    <location>
        <begin position="230"/>
        <end position="261"/>
    </location>
</feature>
<protein>
    <recommendedName>
        <fullName evidence="6">Ras GTPase-activating-like protein IQGAP1</fullName>
    </recommendedName>
</protein>
<reference evidence="4" key="1">
    <citation type="journal article" date="2022" name="IScience">
        <title>Evolution of zygomycete secretomes and the origins of terrestrial fungal ecologies.</title>
        <authorList>
            <person name="Chang Y."/>
            <person name="Wang Y."/>
            <person name="Mondo S."/>
            <person name="Ahrendt S."/>
            <person name="Andreopoulos W."/>
            <person name="Barry K."/>
            <person name="Beard J."/>
            <person name="Benny G.L."/>
            <person name="Blankenship S."/>
            <person name="Bonito G."/>
            <person name="Cuomo C."/>
            <person name="Desiro A."/>
            <person name="Gervers K.A."/>
            <person name="Hundley H."/>
            <person name="Kuo A."/>
            <person name="LaButti K."/>
            <person name="Lang B.F."/>
            <person name="Lipzen A."/>
            <person name="O'Donnell K."/>
            <person name="Pangilinan J."/>
            <person name="Reynolds N."/>
            <person name="Sandor L."/>
            <person name="Smith M.E."/>
            <person name="Tsang A."/>
            <person name="Grigoriev I.V."/>
            <person name="Stajich J.E."/>
            <person name="Spatafora J.W."/>
        </authorList>
    </citation>
    <scope>NUCLEOTIDE SEQUENCE</scope>
    <source>
        <strain evidence="4">RSA 2281</strain>
    </source>
</reference>
<dbReference type="PANTHER" id="PTHR14149">
    <property type="entry name" value="RAS GTPASE-ACTIVATING PROTEIN WITH IQ MOTIF"/>
    <property type="match status" value="1"/>
</dbReference>
<dbReference type="Pfam" id="PF00616">
    <property type="entry name" value="RasGAP"/>
    <property type="match status" value="1"/>
</dbReference>
<dbReference type="SMART" id="SM00033">
    <property type="entry name" value="CH"/>
    <property type="match status" value="1"/>
</dbReference>
<evidence type="ECO:0000313" key="4">
    <source>
        <dbReference type="EMBL" id="KAI9264308.1"/>
    </source>
</evidence>
<dbReference type="GO" id="GO:0110085">
    <property type="term" value="C:mitotic actomyosin contractile ring"/>
    <property type="evidence" value="ECO:0007669"/>
    <property type="project" value="TreeGrafter"/>
</dbReference>
<evidence type="ECO:0000256" key="1">
    <source>
        <dbReference type="SAM" id="MobiDB-lite"/>
    </source>
</evidence>
<dbReference type="GO" id="GO:0005516">
    <property type="term" value="F:calmodulin binding"/>
    <property type="evidence" value="ECO:0007669"/>
    <property type="project" value="TreeGrafter"/>
</dbReference>
<dbReference type="InterPro" id="IPR000048">
    <property type="entry name" value="IQ_motif_EF-hand-BS"/>
</dbReference>
<evidence type="ECO:0000259" key="3">
    <source>
        <dbReference type="PROSITE" id="PS50021"/>
    </source>
</evidence>
<reference evidence="4" key="2">
    <citation type="submission" date="2023-02" db="EMBL/GenBank/DDBJ databases">
        <authorList>
            <consortium name="DOE Joint Genome Institute"/>
            <person name="Mondo S.J."/>
            <person name="Chang Y."/>
            <person name="Wang Y."/>
            <person name="Ahrendt S."/>
            <person name="Andreopoulos W."/>
            <person name="Barry K."/>
            <person name="Beard J."/>
            <person name="Benny G.L."/>
            <person name="Blankenship S."/>
            <person name="Bonito G."/>
            <person name="Cuomo C."/>
            <person name="Desiro A."/>
            <person name="Gervers K.A."/>
            <person name="Hundley H."/>
            <person name="Kuo A."/>
            <person name="LaButti K."/>
            <person name="Lang B.F."/>
            <person name="Lipzen A."/>
            <person name="O'Donnell K."/>
            <person name="Pangilinan J."/>
            <person name="Reynolds N."/>
            <person name="Sandor L."/>
            <person name="Smith M.W."/>
            <person name="Tsang A."/>
            <person name="Grigoriev I.V."/>
            <person name="Stajich J.E."/>
            <person name="Spatafora J.W."/>
        </authorList>
    </citation>
    <scope>NUCLEOTIDE SEQUENCE</scope>
    <source>
        <strain evidence="4">RSA 2281</strain>
    </source>
</reference>
<organism evidence="4 5">
    <name type="scientific">Phascolomyces articulosus</name>
    <dbReference type="NCBI Taxonomy" id="60185"/>
    <lineage>
        <taxon>Eukaryota</taxon>
        <taxon>Fungi</taxon>
        <taxon>Fungi incertae sedis</taxon>
        <taxon>Mucoromycota</taxon>
        <taxon>Mucoromycotina</taxon>
        <taxon>Mucoromycetes</taxon>
        <taxon>Mucorales</taxon>
        <taxon>Lichtheimiaceae</taxon>
        <taxon>Phascolomyces</taxon>
    </lineage>
</organism>
<evidence type="ECO:0000259" key="2">
    <source>
        <dbReference type="PROSITE" id="PS50018"/>
    </source>
</evidence>
<dbReference type="SUPFAM" id="SSF48350">
    <property type="entry name" value="GTPase activation domain, GAP"/>
    <property type="match status" value="1"/>
</dbReference>
<dbReference type="SUPFAM" id="SSF47576">
    <property type="entry name" value="Calponin-homology domain, CH-domain"/>
    <property type="match status" value="1"/>
</dbReference>
<dbReference type="PROSITE" id="PS50096">
    <property type="entry name" value="IQ"/>
    <property type="match status" value="2"/>
</dbReference>
<feature type="domain" description="Calponin-homology (CH)" evidence="3">
    <location>
        <begin position="64"/>
        <end position="171"/>
    </location>
</feature>
<dbReference type="EMBL" id="JAIXMP010000012">
    <property type="protein sequence ID" value="KAI9264308.1"/>
    <property type="molecule type" value="Genomic_DNA"/>
</dbReference>
<dbReference type="GO" id="GO:0051015">
    <property type="term" value="F:actin filament binding"/>
    <property type="evidence" value="ECO:0007669"/>
    <property type="project" value="TreeGrafter"/>
</dbReference>
<dbReference type="InterPro" id="IPR001715">
    <property type="entry name" value="CH_dom"/>
</dbReference>
<dbReference type="InterPro" id="IPR001936">
    <property type="entry name" value="RasGAP_dom"/>
</dbReference>
<dbReference type="GO" id="GO:0005096">
    <property type="term" value="F:GTPase activator activity"/>
    <property type="evidence" value="ECO:0007669"/>
    <property type="project" value="TreeGrafter"/>
</dbReference>
<evidence type="ECO:0008006" key="6">
    <source>
        <dbReference type="Google" id="ProtNLM"/>
    </source>
</evidence>
<accession>A0AAD5K169</accession>
<dbReference type="AlphaFoldDB" id="A0AAD5K169"/>
<gene>
    <name evidence="4" type="ORF">BDA99DRAFT_508960</name>
</gene>